<evidence type="ECO:0000313" key="2">
    <source>
        <dbReference type="EMBL" id="GBL95599.1"/>
    </source>
</evidence>
<organism evidence="2 3">
    <name type="scientific">Araneus ventricosus</name>
    <name type="common">Orbweaver spider</name>
    <name type="synonym">Epeira ventricosa</name>
    <dbReference type="NCBI Taxonomy" id="182803"/>
    <lineage>
        <taxon>Eukaryota</taxon>
        <taxon>Metazoa</taxon>
        <taxon>Ecdysozoa</taxon>
        <taxon>Arthropoda</taxon>
        <taxon>Chelicerata</taxon>
        <taxon>Arachnida</taxon>
        <taxon>Araneae</taxon>
        <taxon>Araneomorphae</taxon>
        <taxon>Entelegynae</taxon>
        <taxon>Araneoidea</taxon>
        <taxon>Araneidae</taxon>
        <taxon>Araneus</taxon>
    </lineage>
</organism>
<evidence type="ECO:0000313" key="3">
    <source>
        <dbReference type="Proteomes" id="UP000499080"/>
    </source>
</evidence>
<evidence type="ECO:0000256" key="1">
    <source>
        <dbReference type="SAM" id="MobiDB-lite"/>
    </source>
</evidence>
<dbReference type="EMBL" id="BGPR01000113">
    <property type="protein sequence ID" value="GBL95599.1"/>
    <property type="molecule type" value="Genomic_DNA"/>
</dbReference>
<protein>
    <submittedName>
        <fullName evidence="2">Uncharacterized protein</fullName>
    </submittedName>
</protein>
<comment type="caution">
    <text evidence="2">The sequence shown here is derived from an EMBL/GenBank/DDBJ whole genome shotgun (WGS) entry which is preliminary data.</text>
</comment>
<reference evidence="2 3" key="1">
    <citation type="journal article" date="2019" name="Sci. Rep.">
        <title>Orb-weaving spider Araneus ventricosus genome elucidates the spidroin gene catalogue.</title>
        <authorList>
            <person name="Kono N."/>
            <person name="Nakamura H."/>
            <person name="Ohtoshi R."/>
            <person name="Moran D.A.P."/>
            <person name="Shinohara A."/>
            <person name="Yoshida Y."/>
            <person name="Fujiwara M."/>
            <person name="Mori M."/>
            <person name="Tomita M."/>
            <person name="Arakawa K."/>
        </authorList>
    </citation>
    <scope>NUCLEOTIDE SEQUENCE [LARGE SCALE GENOMIC DNA]</scope>
</reference>
<dbReference type="AlphaFoldDB" id="A0A4Y2BV26"/>
<sequence>MENYEMLRHTLESFDPQFNDPATSDSQMWRNSYFAHQPKDKAETLLQPKSVPTSSDLPYTCHWWKKISCSIADMGVIKVDNGRKGKEPTLTQPTRKGVRPLAGLWGIIIIKKKKRERLTSERKGTVPESPRTRRTGWI</sequence>
<proteinExistence type="predicted"/>
<dbReference type="Proteomes" id="UP000499080">
    <property type="component" value="Unassembled WGS sequence"/>
</dbReference>
<keyword evidence="3" id="KW-1185">Reference proteome</keyword>
<gene>
    <name evidence="2" type="ORF">AVEN_24810_1</name>
</gene>
<feature type="region of interest" description="Disordered" evidence="1">
    <location>
        <begin position="118"/>
        <end position="138"/>
    </location>
</feature>
<name>A0A4Y2BV26_ARAVE</name>
<accession>A0A4Y2BV26</accession>